<sequence length="317" mass="35218">MAGNSAIDDLFDYDAGIEHLLRDPEEDRNTQDASKQSRAVTDGKNDNLGIDEEIKVTKRRVPPAKLDETRLLSQAGIPKLRKSAKTKLKFHGKRHEFSDVAHLLNFYQLWLDDLYPRSKFADGLDIIEKLGHSKRMQVMRKEWIEEGKPGRSPLHTSNTTSRDQAPVDISVDNQPNPTKAPTPPLFVGGPDTNQTNNLFESRGNSPVPEDSTLAFSIFGNSTQIQQDQESDDRLSVPVEGNLSSIQNPLLEATTNKPQINQLKSIGPIEQIVDEEDDLDALLAEAEGISRIVPGDKGIGPVVEDFDDELDIMNEFGL</sequence>
<gene>
    <name evidence="1" type="primary">CSM3</name>
    <name evidence="1" type="ORF">LOY88_006295</name>
</gene>
<dbReference type="EMBL" id="JALBCA010000143">
    <property type="protein sequence ID" value="KAI2382127.1"/>
    <property type="molecule type" value="Genomic_DNA"/>
</dbReference>
<organism evidence="1">
    <name type="scientific">Ophidiomyces ophidiicola</name>
    <dbReference type="NCBI Taxonomy" id="1387563"/>
    <lineage>
        <taxon>Eukaryota</taxon>
        <taxon>Fungi</taxon>
        <taxon>Dikarya</taxon>
        <taxon>Ascomycota</taxon>
        <taxon>Pezizomycotina</taxon>
        <taxon>Eurotiomycetes</taxon>
        <taxon>Eurotiomycetidae</taxon>
        <taxon>Onygenales</taxon>
        <taxon>Onygenaceae</taxon>
        <taxon>Ophidiomyces</taxon>
    </lineage>
</organism>
<name>A0ACB8UNE0_9EURO</name>
<comment type="caution">
    <text evidence="1">The sequence shown here is derived from an EMBL/GenBank/DDBJ whole genome shotgun (WGS) entry which is preliminary data.</text>
</comment>
<accession>A0ACB8UNE0</accession>
<reference evidence="1" key="1">
    <citation type="journal article" date="2022" name="bioRxiv">
        <title>Population genetic analysis of Ophidiomyces ophidiicola, the causative agent of snake fungal disease, indicates recent introductions to the USA.</title>
        <authorList>
            <person name="Ladner J.T."/>
            <person name="Palmer J.M."/>
            <person name="Ettinger C.L."/>
            <person name="Stajich J.E."/>
            <person name="Farrell T.M."/>
            <person name="Glorioso B.M."/>
            <person name="Lawson B."/>
            <person name="Price S.J."/>
            <person name="Stengle A.G."/>
            <person name="Grear D.A."/>
            <person name="Lorch J.M."/>
        </authorList>
    </citation>
    <scope>NUCLEOTIDE SEQUENCE</scope>
    <source>
        <strain evidence="1">NWHC 24266-5</strain>
    </source>
</reference>
<proteinExistence type="predicted"/>
<evidence type="ECO:0000313" key="1">
    <source>
        <dbReference type="EMBL" id="KAI2382127.1"/>
    </source>
</evidence>
<protein>
    <submittedName>
        <fullName evidence="1">Chromosome segregation in meiosis- protein</fullName>
    </submittedName>
</protein>